<feature type="domain" description="DNA mismatch repair proteins mutS family" evidence="6">
    <location>
        <begin position="474"/>
        <end position="663"/>
    </location>
</feature>
<dbReference type="InterPro" id="IPR045076">
    <property type="entry name" value="MutS"/>
</dbReference>
<evidence type="ECO:0000313" key="8">
    <source>
        <dbReference type="Proteomes" id="UP001497392"/>
    </source>
</evidence>
<dbReference type="NCBIfam" id="TIGR01069">
    <property type="entry name" value="mutS2"/>
    <property type="match status" value="1"/>
</dbReference>
<name>A0ABP1FXM4_9CHLO</name>
<dbReference type="EMBL" id="CAXHTA020000011">
    <property type="protein sequence ID" value="CAL5224634.1"/>
    <property type="molecule type" value="Genomic_DNA"/>
</dbReference>
<accession>A0ABP1FXM4</accession>
<reference evidence="7 8" key="1">
    <citation type="submission" date="2024-06" db="EMBL/GenBank/DDBJ databases">
        <authorList>
            <person name="Kraege A."/>
            <person name="Thomma B."/>
        </authorList>
    </citation>
    <scope>NUCLEOTIDE SEQUENCE [LARGE SCALE GENOMIC DNA]</scope>
</reference>
<evidence type="ECO:0000313" key="7">
    <source>
        <dbReference type="EMBL" id="CAL5224634.1"/>
    </source>
</evidence>
<evidence type="ECO:0000256" key="1">
    <source>
        <dbReference type="ARBA" id="ARBA00022741"/>
    </source>
</evidence>
<evidence type="ECO:0000256" key="2">
    <source>
        <dbReference type="ARBA" id="ARBA00022840"/>
    </source>
</evidence>
<evidence type="ECO:0000259" key="5">
    <source>
        <dbReference type="SMART" id="SM00533"/>
    </source>
</evidence>
<comment type="caution">
    <text evidence="7">The sequence shown here is derived from an EMBL/GenBank/DDBJ whole genome shotgun (WGS) entry which is preliminary data.</text>
</comment>
<feature type="compositionally biased region" description="Basic and acidic residues" evidence="4">
    <location>
        <begin position="741"/>
        <end position="777"/>
    </location>
</feature>
<dbReference type="InterPro" id="IPR036187">
    <property type="entry name" value="DNA_mismatch_repair_MutS_sf"/>
</dbReference>
<dbReference type="SUPFAM" id="SSF48334">
    <property type="entry name" value="DNA repair protein MutS, domain III"/>
    <property type="match status" value="1"/>
</dbReference>
<feature type="domain" description="DNA mismatch repair protein MutS core" evidence="5">
    <location>
        <begin position="65"/>
        <end position="401"/>
    </location>
</feature>
<dbReference type="Proteomes" id="UP001497392">
    <property type="component" value="Unassembled WGS sequence"/>
</dbReference>
<keyword evidence="3" id="KW-0238">DNA-binding</keyword>
<sequence length="826" mass="89282">MSHCLHLKGPQNSTRHVENTQFHRRPLHFRYRAHKQLLFVAFTHDGQPEAETRQQSAALAAQRILEWPRLCSHVAAFASTTLGRKAVLELQVPPTHAETERLLAETRAMDVLEAELAADLDFGGISTSQAADGVKRAQRGGMLTGAMLTAVASLLTGATRLQRGIISAAASSQEGGQITENSPIWPIYAPIKSLPAHQRIVADITAAIGEDMLVRDSASEEVRRTRNRCRTIEGRLRSILKGVSGEVSEQSGRLCVAVPSSEAQPKGIVLGGSSSAGVLYIEPQAAVPLNNDLAAARGEAYAAVENVLWKLTGLIADTIEDVQQALDTVLWLDTTAAKARYGRWIDGCLPSFAPFPTTTKARTKQQKKDAAVEAAARAASGMDDDSFIRLSRLRHPLLHADYLTWKDASLRREQRPKSAAGPARRLATRKDVMAQNSGAASDVDSDAEGSESESDERESKRPPVPINICVRPELRSVIITGPNTGGKTATLKAFGLAVLMAKAGLPVPATTPAQLPPFSAVLADIGDEQSLFANLSTFSGHLKRIQALRREADGKALVLLDEVGTGTDPAEGAALGIALLRALVAGGPRGAAFTMATTHHSSLTSLKYQDERFENASVEFDEAKLAPTYRLMWGIPGRSNALNIASRLGMDTDIIQAARARMGSAQGEVDDAIAELEGMRRAAEADEATTVQMRKRLVGLQGTLRKSRAKVAEVDAKQAQRMAEAINRAADRAEAQLNSQARKDKAASKQRQQEHEAAKAEQQRQKKEKEALEAQKRDQWVPKVGSMIFIPRMKGNFKVVSVKGDQVSVQLGALKINVALDEIRRQ</sequence>
<dbReference type="InterPro" id="IPR007696">
    <property type="entry name" value="DNA_mismatch_repair_MutS_core"/>
</dbReference>
<evidence type="ECO:0000256" key="3">
    <source>
        <dbReference type="ARBA" id="ARBA00023125"/>
    </source>
</evidence>
<dbReference type="SMART" id="SM00534">
    <property type="entry name" value="MUTSac"/>
    <property type="match status" value="1"/>
</dbReference>
<dbReference type="SMART" id="SM00533">
    <property type="entry name" value="MUTSd"/>
    <property type="match status" value="1"/>
</dbReference>
<feature type="region of interest" description="Disordered" evidence="4">
    <location>
        <begin position="735"/>
        <end position="777"/>
    </location>
</feature>
<dbReference type="InterPro" id="IPR027417">
    <property type="entry name" value="P-loop_NTPase"/>
</dbReference>
<proteinExistence type="predicted"/>
<keyword evidence="8" id="KW-1185">Reference proteome</keyword>
<dbReference type="Pfam" id="PF00488">
    <property type="entry name" value="MutS_V"/>
    <property type="match status" value="1"/>
</dbReference>
<organism evidence="7 8">
    <name type="scientific">Coccomyxa viridis</name>
    <dbReference type="NCBI Taxonomy" id="1274662"/>
    <lineage>
        <taxon>Eukaryota</taxon>
        <taxon>Viridiplantae</taxon>
        <taxon>Chlorophyta</taxon>
        <taxon>core chlorophytes</taxon>
        <taxon>Trebouxiophyceae</taxon>
        <taxon>Trebouxiophyceae incertae sedis</taxon>
        <taxon>Coccomyxaceae</taxon>
        <taxon>Coccomyxa</taxon>
    </lineage>
</organism>
<dbReference type="InterPro" id="IPR005747">
    <property type="entry name" value="MutS2"/>
</dbReference>
<dbReference type="Gene3D" id="3.40.50.300">
    <property type="entry name" value="P-loop containing nucleotide triphosphate hydrolases"/>
    <property type="match status" value="1"/>
</dbReference>
<keyword evidence="1" id="KW-0547">Nucleotide-binding</keyword>
<dbReference type="SUPFAM" id="SSF52540">
    <property type="entry name" value="P-loop containing nucleoside triphosphate hydrolases"/>
    <property type="match status" value="1"/>
</dbReference>
<dbReference type="PANTHER" id="PTHR48466:SF2">
    <property type="entry name" value="OS10G0509000 PROTEIN"/>
    <property type="match status" value="1"/>
</dbReference>
<feature type="region of interest" description="Disordered" evidence="4">
    <location>
        <begin position="411"/>
        <end position="466"/>
    </location>
</feature>
<evidence type="ECO:0000259" key="6">
    <source>
        <dbReference type="SMART" id="SM00534"/>
    </source>
</evidence>
<dbReference type="PIRSF" id="PIRSF005814">
    <property type="entry name" value="MutS_YshD"/>
    <property type="match status" value="1"/>
</dbReference>
<dbReference type="InterPro" id="IPR000432">
    <property type="entry name" value="DNA_mismatch_repair_MutS_C"/>
</dbReference>
<dbReference type="PANTHER" id="PTHR48466">
    <property type="entry name" value="OS10G0509000 PROTEIN-RELATED"/>
    <property type="match status" value="1"/>
</dbReference>
<protein>
    <submittedName>
        <fullName evidence="7">G7352 protein</fullName>
    </submittedName>
</protein>
<keyword evidence="2" id="KW-0067">ATP-binding</keyword>
<gene>
    <name evidence="7" type="primary">g7352</name>
    <name evidence="7" type="ORF">VP750_LOCUS6293</name>
</gene>
<feature type="compositionally biased region" description="Acidic residues" evidence="4">
    <location>
        <begin position="443"/>
        <end position="456"/>
    </location>
</feature>
<evidence type="ECO:0000256" key="4">
    <source>
        <dbReference type="SAM" id="MobiDB-lite"/>
    </source>
</evidence>